<dbReference type="EMBL" id="JAIWYP010000008">
    <property type="protein sequence ID" value="KAH3788442.1"/>
    <property type="molecule type" value="Genomic_DNA"/>
</dbReference>
<dbReference type="Proteomes" id="UP000828390">
    <property type="component" value="Unassembled WGS sequence"/>
</dbReference>
<reference evidence="1" key="2">
    <citation type="submission" date="2020-11" db="EMBL/GenBank/DDBJ databases">
        <authorList>
            <person name="McCartney M.A."/>
            <person name="Auch B."/>
            <person name="Kono T."/>
            <person name="Mallez S."/>
            <person name="Becker A."/>
            <person name="Gohl D.M."/>
            <person name="Silverstein K.A.T."/>
            <person name="Koren S."/>
            <person name="Bechman K.B."/>
            <person name="Herman A."/>
            <person name="Abrahante J.E."/>
            <person name="Garbe J."/>
        </authorList>
    </citation>
    <scope>NUCLEOTIDE SEQUENCE</scope>
    <source>
        <strain evidence="1">Duluth1</strain>
        <tissue evidence="1">Whole animal</tissue>
    </source>
</reference>
<dbReference type="SUPFAM" id="SSF82153">
    <property type="entry name" value="FAS1 domain"/>
    <property type="match status" value="1"/>
</dbReference>
<dbReference type="AlphaFoldDB" id="A0A9D4EY82"/>
<comment type="caution">
    <text evidence="1">The sequence shown here is derived from an EMBL/GenBank/DDBJ whole genome shotgun (WGS) entry which is preliminary data.</text>
</comment>
<evidence type="ECO:0000313" key="1">
    <source>
        <dbReference type="EMBL" id="KAH3788442.1"/>
    </source>
</evidence>
<sequence length="125" mass="13759">MYYCRINQHRLLFQVRTAEGIKILAFDKICDNGVIHTLAGVMMPPEGDIVNIVSNHNETSTLLSLAVAAGIAGALQGTDRLFVHGTEESHGCPVSPMVGSLVTHRSESSVFHSIFKIYSKYQKDR</sequence>
<evidence type="ECO:0008006" key="3">
    <source>
        <dbReference type="Google" id="ProtNLM"/>
    </source>
</evidence>
<proteinExistence type="predicted"/>
<gene>
    <name evidence="1" type="ORF">DPMN_166586</name>
</gene>
<accession>A0A9D4EY82</accession>
<keyword evidence="2" id="KW-1185">Reference proteome</keyword>
<organism evidence="1 2">
    <name type="scientific">Dreissena polymorpha</name>
    <name type="common">Zebra mussel</name>
    <name type="synonym">Mytilus polymorpha</name>
    <dbReference type="NCBI Taxonomy" id="45954"/>
    <lineage>
        <taxon>Eukaryota</taxon>
        <taxon>Metazoa</taxon>
        <taxon>Spiralia</taxon>
        <taxon>Lophotrochozoa</taxon>
        <taxon>Mollusca</taxon>
        <taxon>Bivalvia</taxon>
        <taxon>Autobranchia</taxon>
        <taxon>Heteroconchia</taxon>
        <taxon>Euheterodonta</taxon>
        <taxon>Imparidentia</taxon>
        <taxon>Neoheterodontei</taxon>
        <taxon>Myida</taxon>
        <taxon>Dreissenoidea</taxon>
        <taxon>Dreissenidae</taxon>
        <taxon>Dreissena</taxon>
    </lineage>
</organism>
<evidence type="ECO:0000313" key="2">
    <source>
        <dbReference type="Proteomes" id="UP000828390"/>
    </source>
</evidence>
<reference evidence="1" key="1">
    <citation type="journal article" date="2019" name="bioRxiv">
        <title>The Genome of the Zebra Mussel, Dreissena polymorpha: A Resource for Invasive Species Research.</title>
        <authorList>
            <person name="McCartney M.A."/>
            <person name="Auch B."/>
            <person name="Kono T."/>
            <person name="Mallez S."/>
            <person name="Zhang Y."/>
            <person name="Obille A."/>
            <person name="Becker A."/>
            <person name="Abrahante J.E."/>
            <person name="Garbe J."/>
            <person name="Badalamenti J.P."/>
            <person name="Herman A."/>
            <person name="Mangelson H."/>
            <person name="Liachko I."/>
            <person name="Sullivan S."/>
            <person name="Sone E.D."/>
            <person name="Koren S."/>
            <person name="Silverstein K.A.T."/>
            <person name="Beckman K.B."/>
            <person name="Gohl D.M."/>
        </authorList>
    </citation>
    <scope>NUCLEOTIDE SEQUENCE</scope>
    <source>
        <strain evidence="1">Duluth1</strain>
        <tissue evidence="1">Whole animal</tissue>
    </source>
</reference>
<dbReference type="InterPro" id="IPR036378">
    <property type="entry name" value="FAS1_dom_sf"/>
</dbReference>
<name>A0A9D4EY82_DREPO</name>
<protein>
    <recommendedName>
        <fullName evidence="3">FAS1 domain-containing protein</fullName>
    </recommendedName>
</protein>